<keyword evidence="2" id="KW-1185">Reference proteome</keyword>
<name>A0ACB6QWF5_9PLEO</name>
<evidence type="ECO:0000313" key="1">
    <source>
        <dbReference type="EMBL" id="KAF2471343.1"/>
    </source>
</evidence>
<dbReference type="EMBL" id="MU003505">
    <property type="protein sequence ID" value="KAF2471343.1"/>
    <property type="molecule type" value="Genomic_DNA"/>
</dbReference>
<proteinExistence type="predicted"/>
<reference evidence="1" key="1">
    <citation type="journal article" date="2020" name="Stud. Mycol.">
        <title>101 Dothideomycetes genomes: a test case for predicting lifestyles and emergence of pathogens.</title>
        <authorList>
            <person name="Haridas S."/>
            <person name="Albert R."/>
            <person name="Binder M."/>
            <person name="Bloem J."/>
            <person name="Labutti K."/>
            <person name="Salamov A."/>
            <person name="Andreopoulos B."/>
            <person name="Baker S."/>
            <person name="Barry K."/>
            <person name="Bills G."/>
            <person name="Bluhm B."/>
            <person name="Cannon C."/>
            <person name="Castanera R."/>
            <person name="Culley D."/>
            <person name="Daum C."/>
            <person name="Ezra D."/>
            <person name="Gonzalez J."/>
            <person name="Henrissat B."/>
            <person name="Kuo A."/>
            <person name="Liang C."/>
            <person name="Lipzen A."/>
            <person name="Lutzoni F."/>
            <person name="Magnuson J."/>
            <person name="Mondo S."/>
            <person name="Nolan M."/>
            <person name="Ohm R."/>
            <person name="Pangilinan J."/>
            <person name="Park H.-J."/>
            <person name="Ramirez L."/>
            <person name="Alfaro M."/>
            <person name="Sun H."/>
            <person name="Tritt A."/>
            <person name="Yoshinaga Y."/>
            <person name="Zwiers L.-H."/>
            <person name="Turgeon B."/>
            <person name="Goodwin S."/>
            <person name="Spatafora J."/>
            <person name="Crous P."/>
            <person name="Grigoriev I."/>
        </authorList>
    </citation>
    <scope>NUCLEOTIDE SEQUENCE</scope>
    <source>
        <strain evidence="1">ATCC 200398</strain>
    </source>
</reference>
<accession>A0ACB6QWF5</accession>
<comment type="caution">
    <text evidence="1">The sequence shown here is derived from an EMBL/GenBank/DDBJ whole genome shotgun (WGS) entry which is preliminary data.</text>
</comment>
<dbReference type="Proteomes" id="UP000799755">
    <property type="component" value="Unassembled WGS sequence"/>
</dbReference>
<gene>
    <name evidence="1" type="ORF">BDR25DRAFT_393466</name>
</gene>
<evidence type="ECO:0000313" key="2">
    <source>
        <dbReference type="Proteomes" id="UP000799755"/>
    </source>
</evidence>
<organism evidence="1 2">
    <name type="scientific">Lindgomyces ingoldianus</name>
    <dbReference type="NCBI Taxonomy" id="673940"/>
    <lineage>
        <taxon>Eukaryota</taxon>
        <taxon>Fungi</taxon>
        <taxon>Dikarya</taxon>
        <taxon>Ascomycota</taxon>
        <taxon>Pezizomycotina</taxon>
        <taxon>Dothideomycetes</taxon>
        <taxon>Pleosporomycetidae</taxon>
        <taxon>Pleosporales</taxon>
        <taxon>Lindgomycetaceae</taxon>
        <taxon>Lindgomyces</taxon>
    </lineage>
</organism>
<protein>
    <submittedName>
        <fullName evidence="1">Uncharacterized protein</fullName>
    </submittedName>
</protein>
<sequence length="222" mass="24030">MVLPSTASHLPPSPSHQTLASTSTLPQPTNSTIPNATDGHTSHEPTAPPFKKQKRERKEKTHILHQSTFKKPLWTYFHLSLLTPDTTTATTTALTTAATGSAITSTKKTPELSLPDPDLDIDPLTTSTLLHPALSTFLGIAGTSMPLDILKTSGRDVWLRVPRQNARGLQAALSSWVGWCDADLIPGVRDMKKGRVRVVWRVNGSAEVLAGWLGEGKELFDG</sequence>